<feature type="chain" id="PRO_5047398133" evidence="9">
    <location>
        <begin position="23"/>
        <end position="120"/>
    </location>
</feature>
<keyword evidence="5 8" id="KW-1133">Transmembrane helix</keyword>
<dbReference type="PANTHER" id="PTHR30561">
    <property type="entry name" value="SMR FAMILY PROTON-DEPENDENT DRUG EFFLUX TRANSPORTER SUGE"/>
    <property type="match status" value="1"/>
</dbReference>
<dbReference type="Proteomes" id="UP001501742">
    <property type="component" value="Unassembled WGS sequence"/>
</dbReference>
<dbReference type="SUPFAM" id="SSF103481">
    <property type="entry name" value="Multidrug resistance efflux transporter EmrE"/>
    <property type="match status" value="1"/>
</dbReference>
<evidence type="ECO:0000256" key="3">
    <source>
        <dbReference type="ARBA" id="ARBA00022475"/>
    </source>
</evidence>
<evidence type="ECO:0000256" key="7">
    <source>
        <dbReference type="RuleBase" id="RU003942"/>
    </source>
</evidence>
<evidence type="ECO:0000313" key="10">
    <source>
        <dbReference type="EMBL" id="GAA1493071.1"/>
    </source>
</evidence>
<evidence type="ECO:0000256" key="4">
    <source>
        <dbReference type="ARBA" id="ARBA00022692"/>
    </source>
</evidence>
<keyword evidence="4 7" id="KW-0812">Transmembrane</keyword>
<dbReference type="InterPro" id="IPR037185">
    <property type="entry name" value="EmrE-like"/>
</dbReference>
<feature type="transmembrane region" description="Helical" evidence="8">
    <location>
        <begin position="83"/>
        <end position="101"/>
    </location>
</feature>
<proteinExistence type="inferred from homology"/>
<gene>
    <name evidence="10" type="ORF">GCM10009627_14170</name>
</gene>
<feature type="signal peptide" evidence="9">
    <location>
        <begin position="1"/>
        <end position="22"/>
    </location>
</feature>
<comment type="caution">
    <text evidence="10">The sequence shown here is derived from an EMBL/GenBank/DDBJ whole genome shotgun (WGS) entry which is preliminary data.</text>
</comment>
<dbReference type="EMBL" id="BAAAJX010000005">
    <property type="protein sequence ID" value="GAA1493071.1"/>
    <property type="molecule type" value="Genomic_DNA"/>
</dbReference>
<dbReference type="InterPro" id="IPR000390">
    <property type="entry name" value="Small_drug/metabolite_transptr"/>
</dbReference>
<dbReference type="Pfam" id="PF00893">
    <property type="entry name" value="Multi_Drug_Res"/>
    <property type="match status" value="1"/>
</dbReference>
<keyword evidence="3" id="KW-1003">Cell membrane</keyword>
<evidence type="ECO:0000256" key="8">
    <source>
        <dbReference type="SAM" id="Phobius"/>
    </source>
</evidence>
<evidence type="ECO:0000256" key="5">
    <source>
        <dbReference type="ARBA" id="ARBA00022989"/>
    </source>
</evidence>
<feature type="transmembrane region" description="Helical" evidence="8">
    <location>
        <begin position="55"/>
        <end position="77"/>
    </location>
</feature>
<comment type="subcellular location">
    <subcellularLocation>
        <location evidence="1 7">Cell membrane</location>
        <topology evidence="1 7">Multi-pass membrane protein</topology>
    </subcellularLocation>
</comment>
<keyword evidence="2" id="KW-0813">Transport</keyword>
<protein>
    <submittedName>
        <fullName evidence="10">SMR family transporter</fullName>
    </submittedName>
</protein>
<evidence type="ECO:0000256" key="6">
    <source>
        <dbReference type="ARBA" id="ARBA00023136"/>
    </source>
</evidence>
<dbReference type="PANTHER" id="PTHR30561:SF1">
    <property type="entry name" value="MULTIDRUG TRANSPORTER EMRE"/>
    <property type="match status" value="1"/>
</dbReference>
<keyword evidence="6 8" id="KW-0472">Membrane</keyword>
<sequence length="120" mass="12315">MKWLFLASAIVAEVTASLALQAAVDHPGWYALVVVGYLVAFGMLVLVLRRGMGIGVAYGIWGASGVALTAVLAAVLFGQALTLVMGIGITLIAVGVLLVELGSQRALAARSAAARKQEAH</sequence>
<evidence type="ECO:0000256" key="2">
    <source>
        <dbReference type="ARBA" id="ARBA00022448"/>
    </source>
</evidence>
<evidence type="ECO:0000256" key="1">
    <source>
        <dbReference type="ARBA" id="ARBA00004651"/>
    </source>
</evidence>
<keyword evidence="11" id="KW-1185">Reference proteome</keyword>
<reference evidence="10 11" key="1">
    <citation type="journal article" date="2019" name="Int. J. Syst. Evol. Microbiol.">
        <title>The Global Catalogue of Microorganisms (GCM) 10K type strain sequencing project: providing services to taxonomists for standard genome sequencing and annotation.</title>
        <authorList>
            <consortium name="The Broad Institute Genomics Platform"/>
            <consortium name="The Broad Institute Genome Sequencing Center for Infectious Disease"/>
            <person name="Wu L."/>
            <person name="Ma J."/>
        </authorList>
    </citation>
    <scope>NUCLEOTIDE SEQUENCE [LARGE SCALE GENOMIC DNA]</scope>
    <source>
        <strain evidence="10 11">JCM 12140</strain>
    </source>
</reference>
<organism evidence="10 11">
    <name type="scientific">Curtobacterium herbarum</name>
    <dbReference type="NCBI Taxonomy" id="150122"/>
    <lineage>
        <taxon>Bacteria</taxon>
        <taxon>Bacillati</taxon>
        <taxon>Actinomycetota</taxon>
        <taxon>Actinomycetes</taxon>
        <taxon>Micrococcales</taxon>
        <taxon>Microbacteriaceae</taxon>
        <taxon>Curtobacterium</taxon>
    </lineage>
</organism>
<keyword evidence="9" id="KW-0732">Signal</keyword>
<dbReference type="InterPro" id="IPR045324">
    <property type="entry name" value="Small_multidrug_res"/>
</dbReference>
<evidence type="ECO:0000256" key="9">
    <source>
        <dbReference type="SAM" id="SignalP"/>
    </source>
</evidence>
<dbReference type="RefSeq" id="WP_425551835.1">
    <property type="nucleotide sequence ID" value="NZ_BAAAJX010000005.1"/>
</dbReference>
<accession>A0ABN1ZCJ0</accession>
<name>A0ABN1ZCJ0_9MICO</name>
<evidence type="ECO:0000313" key="11">
    <source>
        <dbReference type="Proteomes" id="UP001501742"/>
    </source>
</evidence>
<dbReference type="Gene3D" id="1.10.3730.20">
    <property type="match status" value="1"/>
</dbReference>
<feature type="transmembrane region" description="Helical" evidence="8">
    <location>
        <begin position="29"/>
        <end position="48"/>
    </location>
</feature>
<comment type="similarity">
    <text evidence="7">Belongs to the drug/metabolite transporter (DMT) superfamily. Small multidrug resistance (SMR) (TC 2.A.7.1) family.</text>
</comment>